<sequence length="178" mass="20574">MNMPNVLIESIKKGGLFMRALYLLICTMFCINAMAQQANFEALNSSEKEKHLISLSNDIIKLLGPGYYREVTPTITEEKFESSDKRSEISRNIGRTYYEVTYGYDNSKESLDFPFSAKVSIWKDTGEPFEVIFGNGYGRNFFFITYDEVLKRKVIMEPVPYQQIKSQKTKIINETPIK</sequence>
<organism evidence="1">
    <name type="scientific">uncultured prokaryote</name>
    <dbReference type="NCBI Taxonomy" id="198431"/>
    <lineage>
        <taxon>unclassified sequences</taxon>
        <taxon>environmental samples</taxon>
    </lineage>
</organism>
<geneLocation type="plasmid" evidence="1">
    <name>pRGRH0204</name>
</geneLocation>
<proteinExistence type="predicted"/>
<name>A0A0H5PX59_9ZZZZ</name>
<evidence type="ECO:0000313" key="1">
    <source>
        <dbReference type="EMBL" id="CRY94178.1"/>
    </source>
</evidence>
<keyword evidence="1" id="KW-0614">Plasmid</keyword>
<accession>A0A0H5PX59</accession>
<protein>
    <submittedName>
        <fullName evidence="1">Uncharacterized protein</fullName>
    </submittedName>
</protein>
<reference evidence="1" key="2">
    <citation type="submission" date="2015-07" db="EMBL/GenBank/DDBJ databases">
        <title>Plasmids, circular viruses and viroids from rat gut.</title>
        <authorList>
            <person name="Jorgensen T.J."/>
            <person name="Hansen M.A."/>
            <person name="Xu Z."/>
            <person name="Tabak M.A."/>
            <person name="Sorensen S.J."/>
            <person name="Hansen L.H."/>
        </authorList>
    </citation>
    <scope>NUCLEOTIDE SEQUENCE</scope>
    <source>
        <plasmid evidence="1">pRGRH0204</plasmid>
    </source>
</reference>
<dbReference type="EMBL" id="LN852884">
    <property type="protein sequence ID" value="CRY94178.1"/>
    <property type="molecule type" value="Genomic_DNA"/>
</dbReference>
<dbReference type="AlphaFoldDB" id="A0A0H5PX59"/>
<reference evidence="1" key="1">
    <citation type="submission" date="2015-06" db="EMBL/GenBank/DDBJ databases">
        <authorList>
            <person name="Joergensen T."/>
        </authorList>
    </citation>
    <scope>NUCLEOTIDE SEQUENCE</scope>
    <source>
        <plasmid evidence="1">pRGRH0204</plasmid>
    </source>
</reference>